<reference evidence="2 3" key="1">
    <citation type="submission" date="2023-12" db="EMBL/GenBank/DDBJ databases">
        <title>Whole genome sequencing of Paenibacillus phoenicis isolated from the Phoenix Mars Lander spacecraft assembly facility.</title>
        <authorList>
            <person name="Garcia A."/>
            <person name="Venkateswaran K."/>
        </authorList>
    </citation>
    <scope>NUCLEOTIDE SEQUENCE [LARGE SCALE GENOMIC DNA]</scope>
    <source>
        <strain evidence="2 3">3PO2SA</strain>
    </source>
</reference>
<accession>A0ABU5PHE2</accession>
<feature type="region of interest" description="Disordered" evidence="1">
    <location>
        <begin position="61"/>
        <end position="133"/>
    </location>
</feature>
<evidence type="ECO:0000256" key="1">
    <source>
        <dbReference type="SAM" id="MobiDB-lite"/>
    </source>
</evidence>
<evidence type="ECO:0000313" key="3">
    <source>
        <dbReference type="Proteomes" id="UP001292216"/>
    </source>
</evidence>
<sequence>MMKNRQFMLGLGCGLIAGALLLQLMLIGQGSNNDLHSKEQIERAAVLAGLKVVEADQELLTEEEWMERSGLASDSAGNEDENGDVTPADPKQPDAPASPEAPDAPEAGEGSTSSDAKVGGTNEPASPNPPQPATVEYKIVAGTTLEGVAQGLEQAGVIEDQDAFLKSAINKKINRKVRAGTYTFQVGESYDSIISKISIKASGSK</sequence>
<name>A0ABU5PHE2_9BACL</name>
<dbReference type="Gene3D" id="3.30.1490.480">
    <property type="entry name" value="Endolytic murein transglycosylase"/>
    <property type="match status" value="1"/>
</dbReference>
<protein>
    <recommendedName>
        <fullName evidence="4">Aminodeoxychorismate lyase</fullName>
    </recommendedName>
</protein>
<dbReference type="RefSeq" id="WP_323076456.1">
    <property type="nucleotide sequence ID" value="NZ_CBCSKM010000005.1"/>
</dbReference>
<gene>
    <name evidence="2" type="ORF">U9M73_04735</name>
</gene>
<proteinExistence type="predicted"/>
<evidence type="ECO:0000313" key="2">
    <source>
        <dbReference type="EMBL" id="MEA3569300.1"/>
    </source>
</evidence>
<feature type="compositionally biased region" description="Low complexity" evidence="1">
    <location>
        <begin position="94"/>
        <end position="111"/>
    </location>
</feature>
<keyword evidence="3" id="KW-1185">Reference proteome</keyword>
<organism evidence="2 3">
    <name type="scientific">Paenibacillus phoenicis</name>
    <dbReference type="NCBI Taxonomy" id="554117"/>
    <lineage>
        <taxon>Bacteria</taxon>
        <taxon>Bacillati</taxon>
        <taxon>Bacillota</taxon>
        <taxon>Bacilli</taxon>
        <taxon>Bacillales</taxon>
        <taxon>Paenibacillaceae</taxon>
        <taxon>Paenibacillus</taxon>
    </lineage>
</organism>
<evidence type="ECO:0008006" key="4">
    <source>
        <dbReference type="Google" id="ProtNLM"/>
    </source>
</evidence>
<dbReference type="EMBL" id="JAYERP010000001">
    <property type="protein sequence ID" value="MEA3569300.1"/>
    <property type="molecule type" value="Genomic_DNA"/>
</dbReference>
<comment type="caution">
    <text evidence="2">The sequence shown here is derived from an EMBL/GenBank/DDBJ whole genome shotgun (WGS) entry which is preliminary data.</text>
</comment>
<dbReference type="Proteomes" id="UP001292216">
    <property type="component" value="Unassembled WGS sequence"/>
</dbReference>